<protein>
    <submittedName>
        <fullName evidence="3">Uncharacterized protein</fullName>
    </submittedName>
</protein>
<keyword evidence="4" id="KW-1185">Reference proteome</keyword>
<evidence type="ECO:0000313" key="4">
    <source>
        <dbReference type="Proteomes" id="UP000335636"/>
    </source>
</evidence>
<sequence length="88" mass="10056">MWRIKSSQQQFLLVTDKEYYYSEKDVKRSAHVSAVCTTTSLDSCKKRFWLFTILNEFGAGSRTSKGHSEHSGQAPDVPQKNRLVALQC</sequence>
<reference evidence="2" key="2">
    <citation type="submission" date="2020-08" db="EMBL/GenBank/DDBJ databases">
        <authorList>
            <person name="Shumante A."/>
            <person name="Zimin A.V."/>
            <person name="Puiu D."/>
            <person name="Salzberg S.L."/>
        </authorList>
    </citation>
    <scope>NUCLEOTIDE SEQUENCE</scope>
    <source>
        <strain evidence="2">WC2-LM</strain>
        <tissue evidence="2">Liver</tissue>
    </source>
</reference>
<feature type="region of interest" description="Disordered" evidence="1">
    <location>
        <begin position="61"/>
        <end position="81"/>
    </location>
</feature>
<accession>A0A5E4CB23</accession>
<evidence type="ECO:0000313" key="2">
    <source>
        <dbReference type="EMBL" id="KAF7468363.1"/>
    </source>
</evidence>
<dbReference type="AlphaFoldDB" id="A0A5E4CB23"/>
<dbReference type="Proteomes" id="UP000662637">
    <property type="component" value="Unassembled WGS sequence"/>
</dbReference>
<dbReference type="Proteomes" id="UP000335636">
    <property type="component" value="Unassembled WGS sequence"/>
</dbReference>
<evidence type="ECO:0000256" key="1">
    <source>
        <dbReference type="SAM" id="MobiDB-lite"/>
    </source>
</evidence>
<dbReference type="EMBL" id="CABDUW010001145">
    <property type="protein sequence ID" value="VTJ79038.1"/>
    <property type="molecule type" value="Genomic_DNA"/>
</dbReference>
<gene>
    <name evidence="2" type="ORF">GHT09_013761</name>
    <name evidence="3" type="ORF">MONAX_5E018851</name>
</gene>
<organism evidence="3 4">
    <name type="scientific">Marmota monax</name>
    <name type="common">Woodchuck</name>
    <dbReference type="NCBI Taxonomy" id="9995"/>
    <lineage>
        <taxon>Eukaryota</taxon>
        <taxon>Metazoa</taxon>
        <taxon>Chordata</taxon>
        <taxon>Craniata</taxon>
        <taxon>Vertebrata</taxon>
        <taxon>Euteleostomi</taxon>
        <taxon>Mammalia</taxon>
        <taxon>Eutheria</taxon>
        <taxon>Euarchontoglires</taxon>
        <taxon>Glires</taxon>
        <taxon>Rodentia</taxon>
        <taxon>Sciuromorpha</taxon>
        <taxon>Sciuridae</taxon>
        <taxon>Xerinae</taxon>
        <taxon>Marmotini</taxon>
        <taxon>Marmota</taxon>
    </lineage>
</organism>
<name>A0A5E4CB23_MARMO</name>
<reference evidence="3 4" key="1">
    <citation type="submission" date="2019-04" db="EMBL/GenBank/DDBJ databases">
        <authorList>
            <person name="Alioto T."/>
            <person name="Alioto T."/>
        </authorList>
    </citation>
    <scope>NUCLEOTIDE SEQUENCE [LARGE SCALE GENOMIC DNA]</scope>
</reference>
<dbReference type="EMBL" id="WJEC01007750">
    <property type="protein sequence ID" value="KAF7468363.1"/>
    <property type="molecule type" value="Genomic_DNA"/>
</dbReference>
<evidence type="ECO:0000313" key="3">
    <source>
        <dbReference type="EMBL" id="VTJ79038.1"/>
    </source>
</evidence>
<proteinExistence type="predicted"/>